<feature type="domain" description="CzcB-like C-terminal circularly permuted SH3-like" evidence="11">
    <location>
        <begin position="456"/>
        <end position="517"/>
    </location>
</feature>
<evidence type="ECO:0000256" key="1">
    <source>
        <dbReference type="ARBA" id="ARBA00009477"/>
    </source>
</evidence>
<feature type="signal peptide" evidence="8">
    <location>
        <begin position="1"/>
        <end position="21"/>
    </location>
</feature>
<gene>
    <name evidence="12" type="ORF">NPRO_07750</name>
</gene>
<dbReference type="Gene3D" id="2.40.30.170">
    <property type="match status" value="1"/>
</dbReference>
<evidence type="ECO:0000256" key="7">
    <source>
        <dbReference type="SAM" id="MobiDB-lite"/>
    </source>
</evidence>
<evidence type="ECO:0000313" key="12">
    <source>
        <dbReference type="EMBL" id="BBO23180.1"/>
    </source>
</evidence>
<accession>A0A809R6K5</accession>
<dbReference type="Pfam" id="PF25975">
    <property type="entry name" value="CzcB_C"/>
    <property type="match status" value="1"/>
</dbReference>
<evidence type="ECO:0000256" key="5">
    <source>
        <dbReference type="ARBA" id="ARBA00058766"/>
    </source>
</evidence>
<evidence type="ECO:0000313" key="13">
    <source>
        <dbReference type="Proteomes" id="UP000662873"/>
    </source>
</evidence>
<keyword evidence="4" id="KW-0105">Cadmium resistance</keyword>
<reference evidence="12" key="1">
    <citation type="journal article" name="DNA Res.">
        <title>The physiological potential of anammox bacteria as revealed by their core genome structure.</title>
        <authorList>
            <person name="Okubo T."/>
            <person name="Toyoda A."/>
            <person name="Fukuhara K."/>
            <person name="Uchiyama I."/>
            <person name="Harigaya Y."/>
            <person name="Kuroiwa M."/>
            <person name="Suzuki T."/>
            <person name="Murakami Y."/>
            <person name="Suwa Y."/>
            <person name="Takami H."/>
        </authorList>
    </citation>
    <scope>NUCLEOTIDE SEQUENCE</scope>
    <source>
        <strain evidence="12">317325-2</strain>
    </source>
</reference>
<dbReference type="InterPro" id="IPR058647">
    <property type="entry name" value="BSH_CzcB-like"/>
</dbReference>
<feature type="domain" description="CzcB-like barrel-sandwich hybrid" evidence="10">
    <location>
        <begin position="98"/>
        <end position="367"/>
    </location>
</feature>
<evidence type="ECO:0000256" key="2">
    <source>
        <dbReference type="ARBA" id="ARBA00022448"/>
    </source>
</evidence>
<dbReference type="PROSITE" id="PS51257">
    <property type="entry name" value="PROKAR_LIPOPROTEIN"/>
    <property type="match status" value="1"/>
</dbReference>
<dbReference type="KEGG" id="npy:NPRO_07750"/>
<keyword evidence="6" id="KW-0175">Coiled coil</keyword>
<dbReference type="AlphaFoldDB" id="A0A809R6K5"/>
<evidence type="ECO:0000259" key="9">
    <source>
        <dbReference type="Pfam" id="PF25954"/>
    </source>
</evidence>
<evidence type="ECO:0000256" key="3">
    <source>
        <dbReference type="ARBA" id="ARBA00022833"/>
    </source>
</evidence>
<comment type="similarity">
    <text evidence="1">Belongs to the membrane fusion protein (MFP) (TC 8.A.1) family.</text>
</comment>
<sequence>MKRIHLIWILAGLAVALGGCAKDGGATAAKDEHGHEETGHIEGESGATKEEAGHSEDIQLTAEAIKIAGIETQPVEQRLLQQELKVPGTVTTSSQGRAIVTPPVGGQVVRLHVKAGDRVRAGQPIATLRSGELAQASALIIEAQRGVVTAQAAVKEAAAEINLANAKLRTAKQQLARQQAFAKTGAFSQPALQAAQKDLADAEAELERGKQDQTVHEAQLERAERLYKQELISRTELEQARLEVATDKIRQRNAERRIELAKATYERERKIAEQGLSNSREIQAAEAEVRSANLEVQQAHIRLVSANSAVVAAMKGVEAARAGYSALAGSGSASGGSVVVKAPISGVVVDLEATMGQAVERSTELGEIENLATVWVVAQVSDKQIGAARAGTVAQVSVSAYPGRIFSGVVQSVGSRLDPKTRSMPVQILVDNSGSQLRSGMSATVRLGVGASTQAVVVPRSAIIEDGDKRKLYIAEDGGKFEERTVTLGRVQGEFVEVLEGVAIGDRVVSKGAFVLKSEKVKGELKGHED</sequence>
<keyword evidence="8" id="KW-0732">Signal</keyword>
<protein>
    <submittedName>
        <fullName evidence="12">Macrolide transporter subunit MacA</fullName>
    </submittedName>
</protein>
<dbReference type="Gene3D" id="2.40.50.100">
    <property type="match status" value="1"/>
</dbReference>
<name>A0A809R6K5_9BACT</name>
<feature type="domain" description="CusB-like beta-barrel" evidence="9">
    <location>
        <begin position="373"/>
        <end position="448"/>
    </location>
</feature>
<proteinExistence type="inferred from homology"/>
<keyword evidence="2" id="KW-0813">Transport</keyword>
<evidence type="ECO:0000256" key="8">
    <source>
        <dbReference type="SAM" id="SignalP"/>
    </source>
</evidence>
<dbReference type="GO" id="GO:0022857">
    <property type="term" value="F:transmembrane transporter activity"/>
    <property type="evidence" value="ECO:0007669"/>
    <property type="project" value="InterPro"/>
</dbReference>
<dbReference type="GO" id="GO:0016020">
    <property type="term" value="C:membrane"/>
    <property type="evidence" value="ECO:0007669"/>
    <property type="project" value="InterPro"/>
</dbReference>
<feature type="chain" id="PRO_5035314351" evidence="8">
    <location>
        <begin position="22"/>
        <end position="530"/>
    </location>
</feature>
<dbReference type="FunFam" id="2.40.420.20:FF:000006">
    <property type="entry name" value="RND family efflux transporter MFP subunit"/>
    <property type="match status" value="1"/>
</dbReference>
<dbReference type="SUPFAM" id="SSF111369">
    <property type="entry name" value="HlyD-like secretion proteins"/>
    <property type="match status" value="1"/>
</dbReference>
<dbReference type="EMBL" id="AP021858">
    <property type="protein sequence ID" value="BBO23180.1"/>
    <property type="molecule type" value="Genomic_DNA"/>
</dbReference>
<dbReference type="GO" id="GO:0046686">
    <property type="term" value="P:response to cadmium ion"/>
    <property type="evidence" value="ECO:0007669"/>
    <property type="project" value="UniProtKB-KW"/>
</dbReference>
<dbReference type="Pfam" id="PF25973">
    <property type="entry name" value="BSH_CzcB"/>
    <property type="match status" value="1"/>
</dbReference>
<evidence type="ECO:0000256" key="6">
    <source>
        <dbReference type="SAM" id="Coils"/>
    </source>
</evidence>
<dbReference type="NCBIfam" id="TIGR01730">
    <property type="entry name" value="RND_mfp"/>
    <property type="match status" value="1"/>
</dbReference>
<dbReference type="Proteomes" id="UP000662873">
    <property type="component" value="Chromosome"/>
</dbReference>
<feature type="compositionally biased region" description="Basic and acidic residues" evidence="7">
    <location>
        <begin position="29"/>
        <end position="53"/>
    </location>
</feature>
<dbReference type="InterPro" id="IPR058792">
    <property type="entry name" value="Beta-barrel_RND_2"/>
</dbReference>
<feature type="coiled-coil region" evidence="6">
    <location>
        <begin position="154"/>
        <end position="302"/>
    </location>
</feature>
<evidence type="ECO:0000259" key="10">
    <source>
        <dbReference type="Pfam" id="PF25973"/>
    </source>
</evidence>
<dbReference type="Pfam" id="PF25954">
    <property type="entry name" value="Beta-barrel_RND_2"/>
    <property type="match status" value="1"/>
</dbReference>
<dbReference type="PANTHER" id="PTHR30097:SF4">
    <property type="entry name" value="SLR6042 PROTEIN"/>
    <property type="match status" value="1"/>
</dbReference>
<evidence type="ECO:0000259" key="11">
    <source>
        <dbReference type="Pfam" id="PF25975"/>
    </source>
</evidence>
<dbReference type="InterPro" id="IPR058649">
    <property type="entry name" value="CzcB_C"/>
</dbReference>
<dbReference type="PANTHER" id="PTHR30097">
    <property type="entry name" value="CATION EFFLUX SYSTEM PROTEIN CUSB"/>
    <property type="match status" value="1"/>
</dbReference>
<dbReference type="FunFam" id="2.40.30.170:FF:000010">
    <property type="entry name" value="Efflux RND transporter periplasmic adaptor subunit"/>
    <property type="match status" value="1"/>
</dbReference>
<feature type="region of interest" description="Disordered" evidence="7">
    <location>
        <begin position="25"/>
        <end position="53"/>
    </location>
</feature>
<comment type="function">
    <text evidence="5">CzcA and CzcB together would act in zinc efflux nearly as effectively as the complete czc efflux system (CzcABC). The CzcB protein is thought to funnel zinc cations to the CzcA transport protein.</text>
</comment>
<dbReference type="InterPro" id="IPR006143">
    <property type="entry name" value="RND_pump_MFP"/>
</dbReference>
<dbReference type="Gene3D" id="2.40.420.20">
    <property type="match status" value="1"/>
</dbReference>
<evidence type="ECO:0000256" key="4">
    <source>
        <dbReference type="ARBA" id="ARBA00043263"/>
    </source>
</evidence>
<keyword evidence="3" id="KW-0862">Zinc</keyword>
<dbReference type="InterPro" id="IPR051909">
    <property type="entry name" value="MFP_Cation_Efflux"/>
</dbReference>
<organism evidence="12 13">
    <name type="scientific">Candidatus Nitrosymbiomonas proteolyticus</name>
    <dbReference type="NCBI Taxonomy" id="2608984"/>
    <lineage>
        <taxon>Bacteria</taxon>
        <taxon>Bacillati</taxon>
        <taxon>Armatimonadota</taxon>
        <taxon>Armatimonadota incertae sedis</taxon>
        <taxon>Candidatus Nitrosymbiomonas</taxon>
    </lineage>
</organism>